<dbReference type="InterPro" id="IPR004843">
    <property type="entry name" value="Calcineurin-like_PHP"/>
</dbReference>
<reference evidence="10" key="1">
    <citation type="submission" date="2021-04" db="EMBL/GenBank/DDBJ databases">
        <title>Genome sequence of Woronichinia naegeliana from Washington state freshwater lake bloom.</title>
        <authorList>
            <person name="Dreher T.W."/>
        </authorList>
    </citation>
    <scope>NUCLEOTIDE SEQUENCE</scope>
    <source>
        <strain evidence="10">WA131</strain>
    </source>
</reference>
<dbReference type="GO" id="GO:0006310">
    <property type="term" value="P:DNA recombination"/>
    <property type="evidence" value="ECO:0007669"/>
    <property type="project" value="UniProtKB-KW"/>
</dbReference>
<evidence type="ECO:0000256" key="5">
    <source>
        <dbReference type="ARBA" id="ARBA00022801"/>
    </source>
</evidence>
<dbReference type="CDD" id="cd00840">
    <property type="entry name" value="MPP_Mre11_N"/>
    <property type="match status" value="1"/>
</dbReference>
<dbReference type="GO" id="GO:0004519">
    <property type="term" value="F:endonuclease activity"/>
    <property type="evidence" value="ECO:0007669"/>
    <property type="project" value="UniProtKB-KW"/>
</dbReference>
<keyword evidence="5 7" id="KW-0378">Hydrolase</keyword>
<keyword evidence="4 7" id="KW-0540">Nuclease</keyword>
<dbReference type="PANTHER" id="PTHR30337:SF0">
    <property type="entry name" value="NUCLEASE SBCCD SUBUNIT D"/>
    <property type="match status" value="1"/>
</dbReference>
<evidence type="ECO:0000259" key="9">
    <source>
        <dbReference type="Pfam" id="PF12320"/>
    </source>
</evidence>
<protein>
    <recommendedName>
        <fullName evidence="3 7">Nuclease SbcCD subunit D</fullName>
    </recommendedName>
</protein>
<dbReference type="InterPro" id="IPR004593">
    <property type="entry name" value="SbcD"/>
</dbReference>
<comment type="similarity">
    <text evidence="1 7">Belongs to the SbcD family.</text>
</comment>
<proteinExistence type="inferred from homology"/>
<feature type="domain" description="Nuclease SbcCD subunit D C-terminal" evidence="9">
    <location>
        <begin position="265"/>
        <end position="353"/>
    </location>
</feature>
<accession>A0A977KSU2</accession>
<dbReference type="InterPro" id="IPR050535">
    <property type="entry name" value="DNA_Repair-Maintenance_Comp"/>
</dbReference>
<evidence type="ECO:0000313" key="10">
    <source>
        <dbReference type="EMBL" id="UXE59182.1"/>
    </source>
</evidence>
<dbReference type="SUPFAM" id="SSF56300">
    <property type="entry name" value="Metallo-dependent phosphatases"/>
    <property type="match status" value="1"/>
</dbReference>
<evidence type="ECO:0000256" key="3">
    <source>
        <dbReference type="ARBA" id="ARBA00013365"/>
    </source>
</evidence>
<dbReference type="Proteomes" id="UP001065613">
    <property type="component" value="Chromosome"/>
</dbReference>
<dbReference type="InterPro" id="IPR029052">
    <property type="entry name" value="Metallo-depent_PP-like"/>
</dbReference>
<dbReference type="NCBIfam" id="TIGR00619">
    <property type="entry name" value="sbcd"/>
    <property type="match status" value="1"/>
</dbReference>
<comment type="subunit">
    <text evidence="2 7">Heterodimer of SbcC and SbcD.</text>
</comment>
<organism evidence="10">
    <name type="scientific">Woronichinia naegeliana WA131</name>
    <dbReference type="NCBI Taxonomy" id="2824559"/>
    <lineage>
        <taxon>Bacteria</taxon>
        <taxon>Bacillati</taxon>
        <taxon>Cyanobacteriota</taxon>
        <taxon>Cyanophyceae</taxon>
        <taxon>Synechococcales</taxon>
        <taxon>Coelosphaeriaceae</taxon>
        <taxon>Woronichinia</taxon>
    </lineage>
</organism>
<evidence type="ECO:0000259" key="8">
    <source>
        <dbReference type="Pfam" id="PF00149"/>
    </source>
</evidence>
<evidence type="ECO:0000256" key="4">
    <source>
        <dbReference type="ARBA" id="ARBA00022722"/>
    </source>
</evidence>
<dbReference type="Pfam" id="PF12320">
    <property type="entry name" value="SbcD_C"/>
    <property type="match status" value="1"/>
</dbReference>
<evidence type="ECO:0000256" key="1">
    <source>
        <dbReference type="ARBA" id="ARBA00010555"/>
    </source>
</evidence>
<dbReference type="Gene3D" id="3.60.21.10">
    <property type="match status" value="1"/>
</dbReference>
<feature type="domain" description="Calcineurin-like phosphoesterase" evidence="8">
    <location>
        <begin position="1"/>
        <end position="216"/>
    </location>
</feature>
<keyword evidence="6 7" id="KW-0269">Exonuclease</keyword>
<evidence type="ECO:0000256" key="6">
    <source>
        <dbReference type="ARBA" id="ARBA00022839"/>
    </source>
</evidence>
<name>A0A977KSU2_9CYAN</name>
<dbReference type="KEGG" id="wna:KA717_25095"/>
<dbReference type="Pfam" id="PF00149">
    <property type="entry name" value="Metallophos"/>
    <property type="match status" value="1"/>
</dbReference>
<keyword evidence="7" id="KW-0255">Endonuclease</keyword>
<dbReference type="GO" id="GO:0008408">
    <property type="term" value="F:3'-5' exonuclease activity"/>
    <property type="evidence" value="ECO:0007669"/>
    <property type="project" value="InterPro"/>
</dbReference>
<dbReference type="EMBL" id="CP073041">
    <property type="protein sequence ID" value="UXE59182.1"/>
    <property type="molecule type" value="Genomic_DNA"/>
</dbReference>
<gene>
    <name evidence="7" type="primary">sbcD</name>
    <name evidence="10" type="ORF">KA717_25095</name>
</gene>
<evidence type="ECO:0000256" key="7">
    <source>
        <dbReference type="RuleBase" id="RU363069"/>
    </source>
</evidence>
<comment type="function">
    <text evidence="7">SbcCD cleaves DNA hairpin structures. These structures can inhibit DNA replication and are intermediates in certain DNA recombination reactions. The complex acts as a 3'-&gt;5' double strand exonuclease that can open hairpins. It also has a 5' single-strand endonuclease activity.</text>
</comment>
<keyword evidence="7" id="KW-0233">DNA recombination</keyword>
<dbReference type="InterPro" id="IPR041796">
    <property type="entry name" value="Mre11_N"/>
</dbReference>
<keyword evidence="7" id="KW-0235">DNA replication</keyword>
<sequence length="378" mass="42897">MKFIHTSDWHLGRQFHHRSLLGDQEKVLEQLLQYIEQEAVDAVIIAGDIYDRAVPPAAAVKLLDETLAKICLDLKVPVIFIPGNHDSADRLSFGSRHLRTANLHIISELSQITDAIAIKSQDCTVHIFGIPYNDPENVRNHFNIEVKTHDQAHRHLVAQILAVKPDAPTVLVSHCFMEGAKSSESERPLSIGGAECISTEPFAPFDYVALGHLHRPQHKEQQQIRYSGSLMKYSFSEYNHQKGVTLVEINANGLQSIQQLPLQSPHDLRIIEGEFQTILERGKTDPKADDYLLIRLTDKHAILEPMERLRTVYQNVLHVEKIGIFNTAQTRLQPDKFAKHSEFEMFQDFFRQVQGEELNPAQAEAVQQAIAAIHRKDN</sequence>
<dbReference type="InterPro" id="IPR026843">
    <property type="entry name" value="SbcD_C"/>
</dbReference>
<evidence type="ECO:0000256" key="2">
    <source>
        <dbReference type="ARBA" id="ARBA00011322"/>
    </source>
</evidence>
<dbReference type="GO" id="GO:0006260">
    <property type="term" value="P:DNA replication"/>
    <property type="evidence" value="ECO:0007669"/>
    <property type="project" value="UniProtKB-KW"/>
</dbReference>
<dbReference type="AlphaFoldDB" id="A0A977KSU2"/>
<dbReference type="PANTHER" id="PTHR30337">
    <property type="entry name" value="COMPONENT OF ATP-DEPENDENT DSDNA EXONUCLEASE"/>
    <property type="match status" value="1"/>
</dbReference>